<protein>
    <submittedName>
        <fullName evidence="2">Uncharacterized protein</fullName>
    </submittedName>
</protein>
<proteinExistence type="predicted"/>
<feature type="compositionally biased region" description="Polar residues" evidence="1">
    <location>
        <begin position="7"/>
        <end position="18"/>
    </location>
</feature>
<feature type="compositionally biased region" description="Basic and acidic residues" evidence="1">
    <location>
        <begin position="157"/>
        <end position="167"/>
    </location>
</feature>
<evidence type="ECO:0000256" key="1">
    <source>
        <dbReference type="SAM" id="MobiDB-lite"/>
    </source>
</evidence>
<sequence>MLFPVWSSGSTNPHNTNGDAAFDEKEPEFEGKKHESEVNVSPSSSAQSKKHDNKTKREAKARVLAAGPSNVAASPTHGKSSFINTSQYTNDPNMLELEDITYSDDEDDVGAEADFNNLETSITVSPIPTTRVHKDHTMTQIIGDLSSAIQTRSMSMVKDKQEKDKIGSKPNKNRKRGEARKSQKQLQSREQEKLKKMQVEGPKCKILQALLMKGENKGTRIAIYSKCKENGHFCQLNKVLLELMLSKRSKKKTKCVNAVSEELTAAKHNPQVVSAAKFPILNPNEFDLWKIRIEQYFLMTYLTVLKSMNQKSSTHLLEAQNLIILLLSHPLQLTAQMIQWNIIIAIERVILPGNVGLPRTQEGLLLLSPKEGMFQLRPPLQMHWSLSMMVQEPMIGAIK</sequence>
<dbReference type="AlphaFoldDB" id="A0A6L2NSV8"/>
<feature type="compositionally biased region" description="Polar residues" evidence="1">
    <location>
        <begin position="71"/>
        <end position="89"/>
    </location>
</feature>
<organism evidence="2">
    <name type="scientific">Tanacetum cinerariifolium</name>
    <name type="common">Dalmatian daisy</name>
    <name type="synonym">Chrysanthemum cinerariifolium</name>
    <dbReference type="NCBI Taxonomy" id="118510"/>
    <lineage>
        <taxon>Eukaryota</taxon>
        <taxon>Viridiplantae</taxon>
        <taxon>Streptophyta</taxon>
        <taxon>Embryophyta</taxon>
        <taxon>Tracheophyta</taxon>
        <taxon>Spermatophyta</taxon>
        <taxon>Magnoliopsida</taxon>
        <taxon>eudicotyledons</taxon>
        <taxon>Gunneridae</taxon>
        <taxon>Pentapetalae</taxon>
        <taxon>asterids</taxon>
        <taxon>campanulids</taxon>
        <taxon>Asterales</taxon>
        <taxon>Asteraceae</taxon>
        <taxon>Asteroideae</taxon>
        <taxon>Anthemideae</taxon>
        <taxon>Anthemidinae</taxon>
        <taxon>Tanacetum</taxon>
    </lineage>
</organism>
<accession>A0A6L2NSV8</accession>
<comment type="caution">
    <text evidence="2">The sequence shown here is derived from an EMBL/GenBank/DDBJ whole genome shotgun (WGS) entry which is preliminary data.</text>
</comment>
<name>A0A6L2NSV8_TANCI</name>
<feature type="compositionally biased region" description="Polar residues" evidence="1">
    <location>
        <begin position="38"/>
        <end position="47"/>
    </location>
</feature>
<feature type="region of interest" description="Disordered" evidence="1">
    <location>
        <begin position="1"/>
        <end position="89"/>
    </location>
</feature>
<feature type="region of interest" description="Disordered" evidence="1">
    <location>
        <begin position="154"/>
        <end position="197"/>
    </location>
</feature>
<reference evidence="2" key="1">
    <citation type="journal article" date="2019" name="Sci. Rep.">
        <title>Draft genome of Tanacetum cinerariifolium, the natural source of mosquito coil.</title>
        <authorList>
            <person name="Yamashiro T."/>
            <person name="Shiraishi A."/>
            <person name="Satake H."/>
            <person name="Nakayama K."/>
        </authorList>
    </citation>
    <scope>NUCLEOTIDE SEQUENCE</scope>
</reference>
<feature type="compositionally biased region" description="Basic and acidic residues" evidence="1">
    <location>
        <begin position="187"/>
        <end position="197"/>
    </location>
</feature>
<evidence type="ECO:0000313" key="2">
    <source>
        <dbReference type="EMBL" id="GEU89233.1"/>
    </source>
</evidence>
<feature type="compositionally biased region" description="Basic and acidic residues" evidence="1">
    <location>
        <begin position="22"/>
        <end position="37"/>
    </location>
</feature>
<dbReference type="EMBL" id="BKCJ010009919">
    <property type="protein sequence ID" value="GEU89233.1"/>
    <property type="molecule type" value="Genomic_DNA"/>
</dbReference>
<gene>
    <name evidence="2" type="ORF">Tci_061211</name>
</gene>